<reference evidence="3 4" key="2">
    <citation type="journal article" date="2017" name="Front. Plant Sci.">
        <title>Gene Classification and Mining of Molecular Markers Useful in Red Clover (Trifolium pratense) Breeding.</title>
        <authorList>
            <person name="Istvanek J."/>
            <person name="Dluhosova J."/>
            <person name="Dluhos P."/>
            <person name="Patkova L."/>
            <person name="Nedelnik J."/>
            <person name="Repkova J."/>
        </authorList>
    </citation>
    <scope>NUCLEOTIDE SEQUENCE [LARGE SCALE GENOMIC DNA]</scope>
    <source>
        <strain evidence="4">cv. Tatra</strain>
        <tissue evidence="3">Young leaves</tissue>
    </source>
</reference>
<dbReference type="PANTHER" id="PTHR48047:SF143">
    <property type="entry name" value="UDP-GLYCOSYLTRANSFERASE 73D1"/>
    <property type="match status" value="1"/>
</dbReference>
<proteinExistence type="inferred from homology"/>
<keyword evidence="3" id="KW-0808">Transferase</keyword>
<evidence type="ECO:0000313" key="4">
    <source>
        <dbReference type="Proteomes" id="UP000236291"/>
    </source>
</evidence>
<dbReference type="EMBL" id="ASHM01005761">
    <property type="protein sequence ID" value="PNY13037.1"/>
    <property type="molecule type" value="Genomic_DNA"/>
</dbReference>
<protein>
    <submittedName>
        <fullName evidence="3">UDP-glycosyltransferase 73D1-like protein</fullName>
    </submittedName>
</protein>
<organism evidence="3 4">
    <name type="scientific">Trifolium pratense</name>
    <name type="common">Red clover</name>
    <dbReference type="NCBI Taxonomy" id="57577"/>
    <lineage>
        <taxon>Eukaryota</taxon>
        <taxon>Viridiplantae</taxon>
        <taxon>Streptophyta</taxon>
        <taxon>Embryophyta</taxon>
        <taxon>Tracheophyta</taxon>
        <taxon>Spermatophyta</taxon>
        <taxon>Magnoliopsida</taxon>
        <taxon>eudicotyledons</taxon>
        <taxon>Gunneridae</taxon>
        <taxon>Pentapetalae</taxon>
        <taxon>rosids</taxon>
        <taxon>fabids</taxon>
        <taxon>Fabales</taxon>
        <taxon>Fabaceae</taxon>
        <taxon>Papilionoideae</taxon>
        <taxon>50 kb inversion clade</taxon>
        <taxon>NPAAA clade</taxon>
        <taxon>Hologalegina</taxon>
        <taxon>IRL clade</taxon>
        <taxon>Trifolieae</taxon>
        <taxon>Trifolium</taxon>
    </lineage>
</organism>
<keyword evidence="2" id="KW-0328">Glycosyltransferase</keyword>
<dbReference type="Gene3D" id="3.40.50.2000">
    <property type="entry name" value="Glycogen Phosphorylase B"/>
    <property type="match status" value="1"/>
</dbReference>
<comment type="similarity">
    <text evidence="1">Belongs to the UDP-glycosyltransferase family.</text>
</comment>
<dbReference type="PANTHER" id="PTHR48047">
    <property type="entry name" value="GLYCOSYLTRANSFERASE"/>
    <property type="match status" value="1"/>
</dbReference>
<accession>A0A2K3PCL7</accession>
<dbReference type="GO" id="GO:0035251">
    <property type="term" value="F:UDP-glucosyltransferase activity"/>
    <property type="evidence" value="ECO:0007669"/>
    <property type="project" value="TreeGrafter"/>
</dbReference>
<evidence type="ECO:0000256" key="1">
    <source>
        <dbReference type="ARBA" id="ARBA00009995"/>
    </source>
</evidence>
<comment type="caution">
    <text evidence="3">The sequence shown here is derived from an EMBL/GenBank/DDBJ whole genome shotgun (WGS) entry which is preliminary data.</text>
</comment>
<name>A0A2K3PCL7_TRIPR</name>
<dbReference type="STRING" id="57577.A0A2K3PCL7"/>
<sequence length="173" mass="19614">MSCFSLLSSYNIKLHNAHCSVNSDSDPFVIPGFMPQKIEITRSQLPGTFVPLPDLDDYREKMHEAEISSYGIVVNSYEELEQGCAQEYEKVMNKRVYCIVRFGDEKKIGMLVKKSRVVEVIEMCMEGGVDGEKRRCRAKELGNLATKALEVDEGSSYFNISCLIRDIMKHQSA</sequence>
<evidence type="ECO:0000256" key="2">
    <source>
        <dbReference type="ARBA" id="ARBA00022676"/>
    </source>
</evidence>
<dbReference type="Proteomes" id="UP000236291">
    <property type="component" value="Unassembled WGS sequence"/>
</dbReference>
<evidence type="ECO:0000313" key="3">
    <source>
        <dbReference type="EMBL" id="PNY13037.1"/>
    </source>
</evidence>
<reference evidence="3 4" key="1">
    <citation type="journal article" date="2014" name="Am. J. Bot.">
        <title>Genome assembly and annotation for red clover (Trifolium pratense; Fabaceae).</title>
        <authorList>
            <person name="Istvanek J."/>
            <person name="Jaros M."/>
            <person name="Krenek A."/>
            <person name="Repkova J."/>
        </authorList>
    </citation>
    <scope>NUCLEOTIDE SEQUENCE [LARGE SCALE GENOMIC DNA]</scope>
    <source>
        <strain evidence="4">cv. Tatra</strain>
        <tissue evidence="3">Young leaves</tissue>
    </source>
</reference>
<dbReference type="AlphaFoldDB" id="A0A2K3PCL7"/>
<gene>
    <name evidence="3" type="ORF">L195_g009684</name>
</gene>